<accession>A0AAW9CRI1</accession>
<dbReference type="EMBL" id="QXCT01000001">
    <property type="protein sequence ID" value="MDW9251402.1"/>
    <property type="molecule type" value="Genomic_DNA"/>
</dbReference>
<evidence type="ECO:0000256" key="1">
    <source>
        <dbReference type="SAM" id="MobiDB-lite"/>
    </source>
</evidence>
<proteinExistence type="predicted"/>
<feature type="compositionally biased region" description="Basic and acidic residues" evidence="1">
    <location>
        <begin position="1"/>
        <end position="31"/>
    </location>
</feature>
<evidence type="ECO:0000313" key="3">
    <source>
        <dbReference type="Proteomes" id="UP001272137"/>
    </source>
</evidence>
<evidence type="ECO:0000313" key="2">
    <source>
        <dbReference type="EMBL" id="MDW9251402.1"/>
    </source>
</evidence>
<gene>
    <name evidence="2" type="ORF">C7S16_6170</name>
</gene>
<comment type="caution">
    <text evidence="2">The sequence shown here is derived from an EMBL/GenBank/DDBJ whole genome shotgun (WGS) entry which is preliminary data.</text>
</comment>
<sequence length="60" mass="7078">MLHGDARLRKNAGERKLARTSDKRQATSDKRGPRRLASNVHRRPLPREKRNHRTSSHRTR</sequence>
<feature type="compositionally biased region" description="Basic residues" evidence="1">
    <location>
        <begin position="40"/>
        <end position="60"/>
    </location>
</feature>
<dbReference type="AlphaFoldDB" id="A0AAW9CRI1"/>
<reference evidence="2" key="1">
    <citation type="submission" date="2018-08" db="EMBL/GenBank/DDBJ databases">
        <title>Identification of Burkholderia cepacia strains that express a Burkholderia pseudomallei-like capsular polysaccharide.</title>
        <authorList>
            <person name="Burtnick M.N."/>
            <person name="Vongsouvath M."/>
            <person name="Newton P."/>
            <person name="Wuthiekanun V."/>
            <person name="Limmathurotsakul D."/>
            <person name="Brett P.J."/>
            <person name="Chantratita N."/>
            <person name="Dance D.A."/>
        </authorList>
    </citation>
    <scope>NUCLEOTIDE SEQUENCE</scope>
    <source>
        <strain evidence="2">SBXCC001</strain>
    </source>
</reference>
<organism evidence="2 3">
    <name type="scientific">Burkholderia thailandensis</name>
    <dbReference type="NCBI Taxonomy" id="57975"/>
    <lineage>
        <taxon>Bacteria</taxon>
        <taxon>Pseudomonadati</taxon>
        <taxon>Pseudomonadota</taxon>
        <taxon>Betaproteobacteria</taxon>
        <taxon>Burkholderiales</taxon>
        <taxon>Burkholderiaceae</taxon>
        <taxon>Burkholderia</taxon>
        <taxon>pseudomallei group</taxon>
    </lineage>
</organism>
<protein>
    <submittedName>
        <fullName evidence="2">Uncharacterized protein</fullName>
    </submittedName>
</protein>
<dbReference type="Proteomes" id="UP001272137">
    <property type="component" value="Unassembled WGS sequence"/>
</dbReference>
<name>A0AAW9CRI1_BURTH</name>
<feature type="region of interest" description="Disordered" evidence="1">
    <location>
        <begin position="1"/>
        <end position="60"/>
    </location>
</feature>